<evidence type="ECO:0000259" key="4">
    <source>
        <dbReference type="Pfam" id="PF00535"/>
    </source>
</evidence>
<protein>
    <submittedName>
        <fullName evidence="5">Rhamnosyltransferase</fullName>
        <ecNumber evidence="5">2.4.1.-</ecNumber>
    </submittedName>
</protein>
<evidence type="ECO:0000313" key="6">
    <source>
        <dbReference type="Proteomes" id="UP000018442"/>
    </source>
</evidence>
<dbReference type="Proteomes" id="UP000018442">
    <property type="component" value="Unassembled WGS sequence"/>
</dbReference>
<organism evidence="5 6">
    <name type="scientific">Acinetobacter junii SH205</name>
    <dbReference type="NCBI Taxonomy" id="575587"/>
    <lineage>
        <taxon>Bacteria</taxon>
        <taxon>Pseudomonadati</taxon>
        <taxon>Pseudomonadota</taxon>
        <taxon>Gammaproteobacteria</taxon>
        <taxon>Moraxellales</taxon>
        <taxon>Moraxellaceae</taxon>
        <taxon>Acinetobacter</taxon>
    </lineage>
</organism>
<reference evidence="6" key="1">
    <citation type="journal article" date="2012" name="PLoS ONE">
        <title>The success of Acinetobacter species; genetic, metabolic and virulence attributes.</title>
        <authorList>
            <person name="Peleg A.Y."/>
            <person name="de Breij A."/>
            <person name="Adams M.D."/>
            <person name="Cerqueira G.M."/>
            <person name="Mocali S."/>
            <person name="Galardini M."/>
            <person name="Nibbering P.H."/>
            <person name="Earl A.M."/>
            <person name="Ward D.V."/>
            <person name="Paterson D.L."/>
            <person name="Seifert H."/>
            <person name="Dijkshoorn L."/>
        </authorList>
    </citation>
    <scope>NUCLEOTIDE SEQUENCE [LARGE SCALE GENOMIC DNA]</scope>
    <source>
        <strain evidence="6">SH205</strain>
    </source>
</reference>
<dbReference type="NCBIfam" id="TIGR01556">
    <property type="entry name" value="rhamnosyltran"/>
    <property type="match status" value="1"/>
</dbReference>
<proteinExistence type="inferred from homology"/>
<dbReference type="CDD" id="cd02526">
    <property type="entry name" value="GT2_RfbF_like"/>
    <property type="match status" value="1"/>
</dbReference>
<gene>
    <name evidence="5" type="ORF">HMPREF0026_02908</name>
</gene>
<dbReference type="CAZy" id="GT2">
    <property type="family name" value="Glycosyltransferase Family 2"/>
</dbReference>
<feature type="domain" description="Glycosyltransferase 2-like" evidence="4">
    <location>
        <begin position="7"/>
        <end position="174"/>
    </location>
</feature>
<dbReference type="InterPro" id="IPR001173">
    <property type="entry name" value="Glyco_trans_2-like"/>
</dbReference>
<dbReference type="AlphaFoldDB" id="D0SQZ8"/>
<accession>D0SQZ8</accession>
<dbReference type="InterPro" id="IPR006446">
    <property type="entry name" value="RhaTrfase"/>
</dbReference>
<name>D0SQZ8_ACIJU</name>
<dbReference type="EC" id="2.4.1.-" evidence="5"/>
<keyword evidence="3 5" id="KW-0808">Transferase</keyword>
<dbReference type="SUPFAM" id="SSF53448">
    <property type="entry name" value="Nucleotide-diphospho-sugar transferases"/>
    <property type="match status" value="1"/>
</dbReference>
<keyword evidence="2 5" id="KW-0328">Glycosyltransferase</keyword>
<evidence type="ECO:0000256" key="1">
    <source>
        <dbReference type="ARBA" id="ARBA00006739"/>
    </source>
</evidence>
<dbReference type="InterPro" id="IPR029044">
    <property type="entry name" value="Nucleotide-diphossugar_trans"/>
</dbReference>
<evidence type="ECO:0000256" key="2">
    <source>
        <dbReference type="ARBA" id="ARBA00022676"/>
    </source>
</evidence>
<evidence type="ECO:0000256" key="3">
    <source>
        <dbReference type="ARBA" id="ARBA00022679"/>
    </source>
</evidence>
<dbReference type="Gene3D" id="3.90.550.10">
    <property type="entry name" value="Spore Coat Polysaccharide Biosynthesis Protein SpsA, Chain A"/>
    <property type="match status" value="1"/>
</dbReference>
<sequence length="302" mass="35246">MLNMNISVIIVTFNPDINKLSSLLDFILFENINIIIVDNNSKNSDEIRELLKKSSLIDVEVVGENKGIAYAQNLGIKISTNKNSDYVLFFDQDSSIDSNFISNLYLEFIDLKNKNINIAAIGPRFIDEKRKFYFPALKLNEYNLIEKINVENITTPKEVSVLISSGSLVSIESLSKIGVMREEFFIDFVDTEWCFRALSKGYKIFVSSSAIMKHSIGDDTIEILTFKIPVHSGYRRYYRIRNLFFMWKMTYIPKRLTFKLMLSNFFHQILLFVLKRNKLDYVKYYYKGVKDGIKHSKEIKFE</sequence>
<dbReference type="Pfam" id="PF00535">
    <property type="entry name" value="Glycos_transf_2"/>
    <property type="match status" value="1"/>
</dbReference>
<dbReference type="PANTHER" id="PTHR43179">
    <property type="entry name" value="RHAMNOSYLTRANSFERASE WBBL"/>
    <property type="match status" value="1"/>
</dbReference>
<dbReference type="EMBL" id="GG705016">
    <property type="protein sequence ID" value="EEY91613.1"/>
    <property type="molecule type" value="Genomic_DNA"/>
</dbReference>
<comment type="similarity">
    <text evidence="1">Belongs to the glycosyltransferase 2 family.</text>
</comment>
<dbReference type="GO" id="GO:0016757">
    <property type="term" value="F:glycosyltransferase activity"/>
    <property type="evidence" value="ECO:0007669"/>
    <property type="project" value="UniProtKB-KW"/>
</dbReference>
<dbReference type="PANTHER" id="PTHR43179:SF12">
    <property type="entry name" value="GALACTOFURANOSYLTRANSFERASE GLFT2"/>
    <property type="match status" value="1"/>
</dbReference>
<dbReference type="HOGENOM" id="CLU_023845_9_1_6"/>
<evidence type="ECO:0000313" key="5">
    <source>
        <dbReference type="EMBL" id="EEY91613.1"/>
    </source>
</evidence>